<protein>
    <recommendedName>
        <fullName evidence="5">Pherophorin domain-containing protein</fullName>
    </recommendedName>
</protein>
<feature type="signal peptide" evidence="2">
    <location>
        <begin position="1"/>
        <end position="26"/>
    </location>
</feature>
<dbReference type="GeneID" id="9617866"/>
<dbReference type="EMBL" id="GL378340">
    <property type="protein sequence ID" value="EFJ48306.1"/>
    <property type="molecule type" value="Genomic_DNA"/>
</dbReference>
<keyword evidence="4" id="KW-1185">Reference proteome</keyword>
<dbReference type="PRINTS" id="PR01217">
    <property type="entry name" value="PRICHEXTENSN"/>
</dbReference>
<evidence type="ECO:0000313" key="3">
    <source>
        <dbReference type="EMBL" id="EFJ48306.1"/>
    </source>
</evidence>
<accession>D8TW48</accession>
<dbReference type="AlphaFoldDB" id="D8TW48"/>
<dbReference type="RefSeq" id="XP_002950560.1">
    <property type="nucleotide sequence ID" value="XM_002950514.1"/>
</dbReference>
<reference evidence="3 4" key="1">
    <citation type="journal article" date="2010" name="Science">
        <title>Genomic analysis of organismal complexity in the multicellular green alga Volvox carteri.</title>
        <authorList>
            <person name="Prochnik S.E."/>
            <person name="Umen J."/>
            <person name="Nedelcu A.M."/>
            <person name="Hallmann A."/>
            <person name="Miller S.M."/>
            <person name="Nishii I."/>
            <person name="Ferris P."/>
            <person name="Kuo A."/>
            <person name="Mitros T."/>
            <person name="Fritz-Laylin L.K."/>
            <person name="Hellsten U."/>
            <person name="Chapman J."/>
            <person name="Simakov O."/>
            <person name="Rensing S.A."/>
            <person name="Terry A."/>
            <person name="Pangilinan J."/>
            <person name="Kapitonov V."/>
            <person name="Jurka J."/>
            <person name="Salamov A."/>
            <person name="Shapiro H."/>
            <person name="Schmutz J."/>
            <person name="Grimwood J."/>
            <person name="Lindquist E."/>
            <person name="Lucas S."/>
            <person name="Grigoriev I.V."/>
            <person name="Schmitt R."/>
            <person name="Kirk D."/>
            <person name="Rokhsar D.S."/>
        </authorList>
    </citation>
    <scope>NUCLEOTIDE SEQUENCE [LARGE SCALE GENOMIC DNA]</scope>
    <source>
        <strain evidence="4">f. Nagariensis / Eve</strain>
    </source>
</reference>
<feature type="region of interest" description="Disordered" evidence="1">
    <location>
        <begin position="24"/>
        <end position="153"/>
    </location>
</feature>
<keyword evidence="2" id="KW-0732">Signal</keyword>
<dbReference type="KEGG" id="vcn:VOLCADRAFT_91083"/>
<evidence type="ECO:0000256" key="2">
    <source>
        <dbReference type="SAM" id="SignalP"/>
    </source>
</evidence>
<dbReference type="Proteomes" id="UP000001058">
    <property type="component" value="Unassembled WGS sequence"/>
</dbReference>
<evidence type="ECO:0000313" key="4">
    <source>
        <dbReference type="Proteomes" id="UP000001058"/>
    </source>
</evidence>
<sequence length="281" mass="29031">MGAAAAAAILALAMAALLSDIDTASAAVSRPSSGPSWPPGIGPALAAPPSWPYLDIGPALANPPSPTWRFPRKPPQPSPARKPPPPSPTSKPPQPSPTSKPPQPSPTSKPPQPSLTSKPPQPSPARKPPPPPPVRKSPPPSPVRISSPPPPPPPASSCAFCASAYITQPLDPMVSSSACPEITAQILSNTSSLYPNGRVRLVNATCSTTSPFRVTVCLISAQPPAVPAIPPSSIDKMVEGWALTLRENVGTPCFTYSRVVAEIQSPTSCLRGFSENVLFCA</sequence>
<feature type="chain" id="PRO_5003123940" description="Pherophorin domain-containing protein" evidence="2">
    <location>
        <begin position="27"/>
        <end position="281"/>
    </location>
</feature>
<organism evidence="4">
    <name type="scientific">Volvox carteri f. nagariensis</name>
    <dbReference type="NCBI Taxonomy" id="3068"/>
    <lineage>
        <taxon>Eukaryota</taxon>
        <taxon>Viridiplantae</taxon>
        <taxon>Chlorophyta</taxon>
        <taxon>core chlorophytes</taxon>
        <taxon>Chlorophyceae</taxon>
        <taxon>CS clade</taxon>
        <taxon>Chlamydomonadales</taxon>
        <taxon>Volvocaceae</taxon>
        <taxon>Volvox</taxon>
    </lineage>
</organism>
<dbReference type="InParanoid" id="D8TW48"/>
<evidence type="ECO:0000256" key="1">
    <source>
        <dbReference type="SAM" id="MobiDB-lite"/>
    </source>
</evidence>
<name>D8TW48_VOLCA</name>
<evidence type="ECO:0008006" key="5">
    <source>
        <dbReference type="Google" id="ProtNLM"/>
    </source>
</evidence>
<gene>
    <name evidence="3" type="ORF">VOLCADRAFT_91083</name>
</gene>
<proteinExistence type="predicted"/>
<feature type="compositionally biased region" description="Pro residues" evidence="1">
    <location>
        <begin position="73"/>
        <end position="153"/>
    </location>
</feature>